<evidence type="ECO:0000256" key="2">
    <source>
        <dbReference type="ARBA" id="ARBA00022448"/>
    </source>
</evidence>
<dbReference type="PANTHER" id="PTHR43357:SF3">
    <property type="entry name" value="FE(3+)-TRANSPORT SYSTEM PERMEASE PROTEIN FBPB 2"/>
    <property type="match status" value="1"/>
</dbReference>
<dbReference type="CDD" id="cd06261">
    <property type="entry name" value="TM_PBP2"/>
    <property type="match status" value="2"/>
</dbReference>
<feature type="transmembrane region" description="Helical" evidence="8">
    <location>
        <begin position="159"/>
        <end position="178"/>
    </location>
</feature>
<evidence type="ECO:0000256" key="5">
    <source>
        <dbReference type="ARBA" id="ARBA00022692"/>
    </source>
</evidence>
<keyword evidence="6 8" id="KW-1133">Transmembrane helix</keyword>
<feature type="transmembrane region" description="Helical" evidence="8">
    <location>
        <begin position="27"/>
        <end position="49"/>
    </location>
</feature>
<dbReference type="Proteomes" id="UP000539372">
    <property type="component" value="Unassembled WGS sequence"/>
</dbReference>
<name>A0A7Y0HGT1_9PROT</name>
<dbReference type="PANTHER" id="PTHR43357">
    <property type="entry name" value="INNER MEMBRANE ABC TRANSPORTER PERMEASE PROTEIN YDCV"/>
    <property type="match status" value="1"/>
</dbReference>
<keyword evidence="4" id="KW-0997">Cell inner membrane</keyword>
<evidence type="ECO:0000259" key="10">
    <source>
        <dbReference type="PROSITE" id="PS50928"/>
    </source>
</evidence>
<feature type="transmembrane region" description="Helical" evidence="8">
    <location>
        <begin position="298"/>
        <end position="329"/>
    </location>
</feature>
<feature type="compositionally biased region" description="Polar residues" evidence="9">
    <location>
        <begin position="1"/>
        <end position="15"/>
    </location>
</feature>
<evidence type="ECO:0000313" key="11">
    <source>
        <dbReference type="EMBL" id="NMM44679.1"/>
    </source>
</evidence>
<keyword evidence="12" id="KW-1185">Reference proteome</keyword>
<dbReference type="EMBL" id="JABBNT010000002">
    <property type="protein sequence ID" value="NMM44679.1"/>
    <property type="molecule type" value="Genomic_DNA"/>
</dbReference>
<keyword evidence="3" id="KW-1003">Cell membrane</keyword>
<feature type="domain" description="ABC transmembrane type-1" evidence="10">
    <location>
        <begin position="70"/>
        <end position="272"/>
    </location>
</feature>
<dbReference type="RefSeq" id="WP_169625024.1">
    <property type="nucleotide sequence ID" value="NZ_JABBNT010000002.1"/>
</dbReference>
<feature type="transmembrane region" description="Helical" evidence="8">
    <location>
        <begin position="381"/>
        <end position="406"/>
    </location>
</feature>
<evidence type="ECO:0000256" key="7">
    <source>
        <dbReference type="ARBA" id="ARBA00023136"/>
    </source>
</evidence>
<dbReference type="SUPFAM" id="SSF161098">
    <property type="entry name" value="MetI-like"/>
    <property type="match status" value="2"/>
</dbReference>
<dbReference type="InterPro" id="IPR035906">
    <property type="entry name" value="MetI-like_sf"/>
</dbReference>
<feature type="transmembrane region" description="Helical" evidence="8">
    <location>
        <begin position="255"/>
        <end position="277"/>
    </location>
</feature>
<sequence>MVTEVSQTFPDTSTRAARRRSKDGNRLWTGATALISLLLLAPIFSVFVAASGDGQGNWGHLVDTVLPRYVANTLILMLGVGGVTLIFGISSAWAVTRYDFPGRRFFEWALLLPAAIPAYLIAYTYTDFLEYAGPVQGLLRDIFGWQSARDYWFPEIRSMGGAMLVIGAVLYPYVYMMTRTAFLLTPGSLFEAGLLARRNLLFGIALPLARPAIIAGLALVMMETISDFGTVEYFAVRTLTLGIFNVWLGMNDLTAAAQIACFAFLFILALLAIELHARSRRRYSDTSKKAVPLKRLRARGVSLAGCLIACIAPIAVGFLLPVGVLLSFILRGYSLDVTPQVVDAGVNSLIVSGGTALLVIGVAGFLVFVSTYRGGPMLKRLAALSAVGYAFPGTILAIGVVTAAGALDSGAVAVLRDWLGFDFRGWFSSGVGLVLFACLVRFQAVGYGAISAGIQRLPPNLMNASRVLGHGFGASLRKVVLPLMRGSILAGGLLVFVDVMKELPMTLLLRPFNFETLATYVYQYAKDELLEQAAMPALMIVIAGIGPVMLMNAALRRLTRGS</sequence>
<comment type="similarity">
    <text evidence="8">Belongs to the binding-protein-dependent transport system permease family.</text>
</comment>
<keyword evidence="7 8" id="KW-0472">Membrane</keyword>
<feature type="transmembrane region" description="Helical" evidence="8">
    <location>
        <begin position="105"/>
        <end position="125"/>
    </location>
</feature>
<dbReference type="GO" id="GO:0005886">
    <property type="term" value="C:plasma membrane"/>
    <property type="evidence" value="ECO:0007669"/>
    <property type="project" value="UniProtKB-SubCell"/>
</dbReference>
<feature type="region of interest" description="Disordered" evidence="9">
    <location>
        <begin position="1"/>
        <end position="20"/>
    </location>
</feature>
<feature type="transmembrane region" description="Helical" evidence="8">
    <location>
        <begin position="69"/>
        <end position="93"/>
    </location>
</feature>
<keyword evidence="5 8" id="KW-0812">Transmembrane</keyword>
<accession>A0A7Y0HGT1</accession>
<evidence type="ECO:0000256" key="3">
    <source>
        <dbReference type="ARBA" id="ARBA00022475"/>
    </source>
</evidence>
<gene>
    <name evidence="11" type="ORF">HH303_09315</name>
</gene>
<feature type="transmembrane region" description="Helical" evidence="8">
    <location>
        <begin position="199"/>
        <end position="222"/>
    </location>
</feature>
<dbReference type="Pfam" id="PF00528">
    <property type="entry name" value="BPD_transp_1"/>
    <property type="match status" value="1"/>
</dbReference>
<feature type="transmembrane region" description="Helical" evidence="8">
    <location>
        <begin position="426"/>
        <end position="450"/>
    </location>
</feature>
<dbReference type="Gene3D" id="1.10.3720.10">
    <property type="entry name" value="MetI-like"/>
    <property type="match status" value="2"/>
</dbReference>
<dbReference type="PROSITE" id="PS50928">
    <property type="entry name" value="ABC_TM1"/>
    <property type="match status" value="2"/>
</dbReference>
<evidence type="ECO:0000313" key="12">
    <source>
        <dbReference type="Proteomes" id="UP000539372"/>
    </source>
</evidence>
<evidence type="ECO:0000256" key="9">
    <source>
        <dbReference type="SAM" id="MobiDB-lite"/>
    </source>
</evidence>
<reference evidence="11 12" key="1">
    <citation type="submission" date="2020-04" db="EMBL/GenBank/DDBJ databases">
        <title>Rhodospirillaceae bacterium KN72 isolated from deep sea.</title>
        <authorList>
            <person name="Zhang D.-C."/>
        </authorList>
    </citation>
    <scope>NUCLEOTIDE SEQUENCE [LARGE SCALE GENOMIC DNA]</scope>
    <source>
        <strain evidence="11 12">KN72</strain>
    </source>
</reference>
<comment type="subcellular location">
    <subcellularLocation>
        <location evidence="1">Cell inner membrane</location>
        <topology evidence="1">Multi-pass membrane protein</topology>
    </subcellularLocation>
    <subcellularLocation>
        <location evidence="8">Cell membrane</location>
        <topology evidence="8">Multi-pass membrane protein</topology>
    </subcellularLocation>
</comment>
<evidence type="ECO:0000256" key="4">
    <source>
        <dbReference type="ARBA" id="ARBA00022519"/>
    </source>
</evidence>
<evidence type="ECO:0000256" key="6">
    <source>
        <dbReference type="ARBA" id="ARBA00022989"/>
    </source>
</evidence>
<proteinExistence type="inferred from homology"/>
<feature type="transmembrane region" description="Helical" evidence="8">
    <location>
        <begin position="349"/>
        <end position="369"/>
    </location>
</feature>
<keyword evidence="2 8" id="KW-0813">Transport</keyword>
<dbReference type="FunFam" id="1.10.3720.10:FF:000088">
    <property type="entry name" value="Iron(III) ABC transporter, permease protein"/>
    <property type="match status" value="1"/>
</dbReference>
<dbReference type="AlphaFoldDB" id="A0A7Y0HGT1"/>
<evidence type="ECO:0000256" key="8">
    <source>
        <dbReference type="RuleBase" id="RU363032"/>
    </source>
</evidence>
<protein>
    <submittedName>
        <fullName evidence="11">Iron ABC transporter permease</fullName>
    </submittedName>
</protein>
<organism evidence="11 12">
    <name type="scientific">Pacificispira spongiicola</name>
    <dbReference type="NCBI Taxonomy" id="2729598"/>
    <lineage>
        <taxon>Bacteria</taxon>
        <taxon>Pseudomonadati</taxon>
        <taxon>Pseudomonadota</taxon>
        <taxon>Alphaproteobacteria</taxon>
        <taxon>Rhodospirillales</taxon>
        <taxon>Rhodospirillaceae</taxon>
        <taxon>Pacificispira</taxon>
    </lineage>
</organism>
<dbReference type="InterPro" id="IPR000515">
    <property type="entry name" value="MetI-like"/>
</dbReference>
<comment type="caution">
    <text evidence="11">The sequence shown here is derived from an EMBL/GenBank/DDBJ whole genome shotgun (WGS) entry which is preliminary data.</text>
</comment>
<feature type="transmembrane region" description="Helical" evidence="8">
    <location>
        <begin position="533"/>
        <end position="555"/>
    </location>
</feature>
<feature type="transmembrane region" description="Helical" evidence="8">
    <location>
        <begin position="479"/>
        <end position="497"/>
    </location>
</feature>
<dbReference type="GO" id="GO:0055085">
    <property type="term" value="P:transmembrane transport"/>
    <property type="evidence" value="ECO:0007669"/>
    <property type="project" value="InterPro"/>
</dbReference>
<feature type="domain" description="ABC transmembrane type-1" evidence="10">
    <location>
        <begin position="345"/>
        <end position="551"/>
    </location>
</feature>
<evidence type="ECO:0000256" key="1">
    <source>
        <dbReference type="ARBA" id="ARBA00004429"/>
    </source>
</evidence>